<reference evidence="8 9" key="1">
    <citation type="journal article" date="2015" name="Stand. Genomic Sci.">
        <title>Genomic Encyclopedia of Bacterial and Archaeal Type Strains, Phase III: the genomes of soil and plant-associated and newly described type strains.</title>
        <authorList>
            <person name="Whitman W.B."/>
            <person name="Woyke T."/>
            <person name="Klenk H.P."/>
            <person name="Zhou Y."/>
            <person name="Lilburn T.G."/>
            <person name="Beck B.J."/>
            <person name="De Vos P."/>
            <person name="Vandamme P."/>
            <person name="Eisen J.A."/>
            <person name="Garrity G."/>
            <person name="Hugenholtz P."/>
            <person name="Kyrpides N.C."/>
        </authorList>
    </citation>
    <scope>NUCLEOTIDE SEQUENCE [LARGE SCALE GENOMIC DNA]</scope>
    <source>
        <strain evidence="8 9">VKM Ac-2572</strain>
    </source>
</reference>
<keyword evidence="5 6" id="KW-0472">Membrane</keyword>
<evidence type="ECO:0000256" key="5">
    <source>
        <dbReference type="ARBA" id="ARBA00023136"/>
    </source>
</evidence>
<evidence type="ECO:0000256" key="2">
    <source>
        <dbReference type="ARBA" id="ARBA00022475"/>
    </source>
</evidence>
<organism evidence="8 9">
    <name type="scientific">Kribbella steppae</name>
    <dbReference type="NCBI Taxonomy" id="2512223"/>
    <lineage>
        <taxon>Bacteria</taxon>
        <taxon>Bacillati</taxon>
        <taxon>Actinomycetota</taxon>
        <taxon>Actinomycetes</taxon>
        <taxon>Propionibacteriales</taxon>
        <taxon>Kribbellaceae</taxon>
        <taxon>Kribbella</taxon>
    </lineage>
</organism>
<evidence type="ECO:0000256" key="4">
    <source>
        <dbReference type="ARBA" id="ARBA00022989"/>
    </source>
</evidence>
<dbReference type="InterPro" id="IPR010432">
    <property type="entry name" value="RDD"/>
</dbReference>
<comment type="subcellular location">
    <subcellularLocation>
        <location evidence="1">Cell membrane</location>
        <topology evidence="1">Multi-pass membrane protein</topology>
    </subcellularLocation>
</comment>
<dbReference type="AlphaFoldDB" id="A0A4R2H4C9"/>
<dbReference type="OrthoDB" id="5245023at2"/>
<keyword evidence="4 6" id="KW-1133">Transmembrane helix</keyword>
<feature type="domain" description="RDD" evidence="7">
    <location>
        <begin position="21"/>
        <end position="130"/>
    </location>
</feature>
<dbReference type="InterPro" id="IPR051791">
    <property type="entry name" value="Pra-immunoreactive"/>
</dbReference>
<evidence type="ECO:0000259" key="7">
    <source>
        <dbReference type="Pfam" id="PF06271"/>
    </source>
</evidence>
<dbReference type="PANTHER" id="PTHR36115">
    <property type="entry name" value="PROLINE-RICH ANTIGEN HOMOLOG-RELATED"/>
    <property type="match status" value="1"/>
</dbReference>
<feature type="transmembrane region" description="Helical" evidence="6">
    <location>
        <begin position="68"/>
        <end position="89"/>
    </location>
</feature>
<protein>
    <submittedName>
        <fullName evidence="8">Putative RDD family membrane protein YckC</fullName>
    </submittedName>
</protein>
<keyword evidence="3 6" id="KW-0812">Transmembrane</keyword>
<dbReference type="RefSeq" id="WP_132212954.1">
    <property type="nucleotide sequence ID" value="NZ_SLWN01000012.1"/>
</dbReference>
<keyword evidence="2" id="KW-1003">Cell membrane</keyword>
<dbReference type="GO" id="GO:0005886">
    <property type="term" value="C:plasma membrane"/>
    <property type="evidence" value="ECO:0007669"/>
    <property type="project" value="UniProtKB-SubCell"/>
</dbReference>
<evidence type="ECO:0000313" key="8">
    <source>
        <dbReference type="EMBL" id="TCO20432.1"/>
    </source>
</evidence>
<proteinExistence type="predicted"/>
<feature type="transmembrane region" description="Helical" evidence="6">
    <location>
        <begin position="114"/>
        <end position="134"/>
    </location>
</feature>
<keyword evidence="9" id="KW-1185">Reference proteome</keyword>
<name>A0A4R2H4C9_9ACTN</name>
<evidence type="ECO:0000313" key="9">
    <source>
        <dbReference type="Proteomes" id="UP000294508"/>
    </source>
</evidence>
<gene>
    <name evidence="8" type="ORF">EV652_112178</name>
</gene>
<dbReference type="Pfam" id="PF06271">
    <property type="entry name" value="RDD"/>
    <property type="match status" value="1"/>
</dbReference>
<sequence>MSADEHISIVPREARPYQGRYAGVVTRLAAGAVDGIVVAVALLAGYVGVNGFLFLLDPRGFQFTEASLLLSGAAWMLVLIVYLTVAWSTTGRSYGCRVMGLRVVSRRGRRVRPLVALARAVFCAVFPIGLLLCAGGRRHSSLQDLVLRTSVIYDWRPGQPR</sequence>
<evidence type="ECO:0000256" key="6">
    <source>
        <dbReference type="SAM" id="Phobius"/>
    </source>
</evidence>
<accession>A0A4R2H4C9</accession>
<dbReference type="EMBL" id="SLWN01000012">
    <property type="protein sequence ID" value="TCO20432.1"/>
    <property type="molecule type" value="Genomic_DNA"/>
</dbReference>
<evidence type="ECO:0000256" key="1">
    <source>
        <dbReference type="ARBA" id="ARBA00004651"/>
    </source>
</evidence>
<dbReference type="Proteomes" id="UP000294508">
    <property type="component" value="Unassembled WGS sequence"/>
</dbReference>
<comment type="caution">
    <text evidence="8">The sequence shown here is derived from an EMBL/GenBank/DDBJ whole genome shotgun (WGS) entry which is preliminary data.</text>
</comment>
<evidence type="ECO:0000256" key="3">
    <source>
        <dbReference type="ARBA" id="ARBA00022692"/>
    </source>
</evidence>
<feature type="transmembrane region" description="Helical" evidence="6">
    <location>
        <begin position="36"/>
        <end position="56"/>
    </location>
</feature>